<sequence length="91" mass="10329">MLLSIISLVTASCDINELRSANVVVISFGVIQGARKWLEETSCPFTLLLDPERKLYKYVGLQRSLYKTWGLKECDFLCRTDEPRATTAKTI</sequence>
<gene>
    <name evidence="1" type="ORF">EB796_005730</name>
</gene>
<dbReference type="EMBL" id="VXIV02000802">
    <property type="protein sequence ID" value="KAF6035963.1"/>
    <property type="molecule type" value="Genomic_DNA"/>
</dbReference>
<dbReference type="AlphaFoldDB" id="A0A7J7KCP9"/>
<evidence type="ECO:0000313" key="1">
    <source>
        <dbReference type="EMBL" id="KAF6035963.1"/>
    </source>
</evidence>
<dbReference type="InterPro" id="IPR032801">
    <property type="entry name" value="PXL2A/B/C"/>
</dbReference>
<name>A0A7J7KCP9_BUGNE</name>
<protein>
    <submittedName>
        <fullName evidence="1">Sell</fullName>
    </submittedName>
</protein>
<comment type="caution">
    <text evidence="1">The sequence shown here is derived from an EMBL/GenBank/DDBJ whole genome shotgun (WGS) entry which is preliminary data.</text>
</comment>
<organism evidence="1 2">
    <name type="scientific">Bugula neritina</name>
    <name type="common">Brown bryozoan</name>
    <name type="synonym">Sertularia neritina</name>
    <dbReference type="NCBI Taxonomy" id="10212"/>
    <lineage>
        <taxon>Eukaryota</taxon>
        <taxon>Metazoa</taxon>
        <taxon>Spiralia</taxon>
        <taxon>Lophotrochozoa</taxon>
        <taxon>Bryozoa</taxon>
        <taxon>Gymnolaemata</taxon>
        <taxon>Cheilostomatida</taxon>
        <taxon>Flustrina</taxon>
        <taxon>Buguloidea</taxon>
        <taxon>Bugulidae</taxon>
        <taxon>Bugula</taxon>
    </lineage>
</organism>
<proteinExistence type="predicted"/>
<dbReference type="Proteomes" id="UP000593567">
    <property type="component" value="Unassembled WGS sequence"/>
</dbReference>
<evidence type="ECO:0000313" key="2">
    <source>
        <dbReference type="Proteomes" id="UP000593567"/>
    </source>
</evidence>
<reference evidence="1" key="1">
    <citation type="submission" date="2020-06" db="EMBL/GenBank/DDBJ databases">
        <title>Draft genome of Bugula neritina, a colonial animal packing powerful symbionts and potential medicines.</title>
        <authorList>
            <person name="Rayko M."/>
        </authorList>
    </citation>
    <scope>NUCLEOTIDE SEQUENCE [LARGE SCALE GENOMIC DNA]</scope>
    <source>
        <strain evidence="1">Kwan_BN1</strain>
    </source>
</reference>
<keyword evidence="2" id="KW-1185">Reference proteome</keyword>
<dbReference type="OrthoDB" id="40334at2759"/>
<accession>A0A7J7KCP9</accession>
<dbReference type="Pfam" id="PF13911">
    <property type="entry name" value="AhpC-TSA_2"/>
    <property type="match status" value="1"/>
</dbReference>